<keyword evidence="2" id="KW-1185">Reference proteome</keyword>
<dbReference type="Proteomes" id="UP000308267">
    <property type="component" value="Unassembled WGS sequence"/>
</dbReference>
<name>A0A4S2M0B5_OPIFE</name>
<comment type="caution">
    <text evidence="1">The sequence shown here is derived from an EMBL/GenBank/DDBJ whole genome shotgun (WGS) entry which is preliminary data.</text>
</comment>
<evidence type="ECO:0000313" key="1">
    <source>
        <dbReference type="EMBL" id="TGZ67107.1"/>
    </source>
</evidence>
<organism evidence="1 2">
    <name type="scientific">Opisthorchis felineus</name>
    <dbReference type="NCBI Taxonomy" id="147828"/>
    <lineage>
        <taxon>Eukaryota</taxon>
        <taxon>Metazoa</taxon>
        <taxon>Spiralia</taxon>
        <taxon>Lophotrochozoa</taxon>
        <taxon>Platyhelminthes</taxon>
        <taxon>Trematoda</taxon>
        <taxon>Digenea</taxon>
        <taxon>Opisthorchiida</taxon>
        <taxon>Opisthorchiata</taxon>
        <taxon>Opisthorchiidae</taxon>
        <taxon>Opisthorchis</taxon>
    </lineage>
</organism>
<accession>A0A4S2M0B5</accession>
<evidence type="ECO:0000313" key="2">
    <source>
        <dbReference type="Proteomes" id="UP000308267"/>
    </source>
</evidence>
<sequence length="132" mass="15144">MAVRWFALTIIVVCLAFYTNVQVLFQKPQSFYILTGLNKLPQVDLQVRLNLHPASRPTIPLWRYSQEITSPVCSLLVKPISCGSFHSTPVARPLLDQPYKPQLYQNRQRIVQNIVMLANFAMFDNERQGPAN</sequence>
<gene>
    <name evidence="1" type="ORF">CRM22_004978</name>
</gene>
<dbReference type="AlphaFoldDB" id="A0A4S2M0B5"/>
<protein>
    <submittedName>
        <fullName evidence="1">Uncharacterized protein</fullName>
    </submittedName>
</protein>
<dbReference type="EMBL" id="SJOL01006427">
    <property type="protein sequence ID" value="TGZ67107.1"/>
    <property type="molecule type" value="Genomic_DNA"/>
</dbReference>
<reference evidence="1 2" key="1">
    <citation type="journal article" date="2019" name="BMC Genomics">
        <title>New insights from Opisthorchis felineus genome: update on genomics of the epidemiologically important liver flukes.</title>
        <authorList>
            <person name="Ershov N.I."/>
            <person name="Mordvinov V.A."/>
            <person name="Prokhortchouk E.B."/>
            <person name="Pakharukova M.Y."/>
            <person name="Gunbin K.V."/>
            <person name="Ustyantsev K."/>
            <person name="Genaev M.A."/>
            <person name="Blinov A.G."/>
            <person name="Mazur A."/>
            <person name="Boulygina E."/>
            <person name="Tsygankova S."/>
            <person name="Khrameeva E."/>
            <person name="Chekanov N."/>
            <person name="Fan G."/>
            <person name="Xiao A."/>
            <person name="Zhang H."/>
            <person name="Xu X."/>
            <person name="Yang H."/>
            <person name="Solovyev V."/>
            <person name="Lee S.M."/>
            <person name="Liu X."/>
            <person name="Afonnikov D.A."/>
            <person name="Skryabin K.G."/>
        </authorList>
    </citation>
    <scope>NUCLEOTIDE SEQUENCE [LARGE SCALE GENOMIC DNA]</scope>
    <source>
        <strain evidence="1">AK-0245</strain>
        <tissue evidence="1">Whole organism</tissue>
    </source>
</reference>
<proteinExistence type="predicted"/>